<dbReference type="InterPro" id="IPR011009">
    <property type="entry name" value="Kinase-like_dom_sf"/>
</dbReference>
<keyword evidence="3" id="KW-1185">Reference proteome</keyword>
<reference evidence="2" key="1">
    <citation type="submission" date="2020-12" db="EMBL/GenBank/DDBJ databases">
        <authorList>
            <person name="Iha C."/>
        </authorList>
    </citation>
    <scope>NUCLEOTIDE SEQUENCE</scope>
</reference>
<dbReference type="GO" id="GO:0004672">
    <property type="term" value="F:protein kinase activity"/>
    <property type="evidence" value="ECO:0007669"/>
    <property type="project" value="InterPro"/>
</dbReference>
<dbReference type="InterPro" id="IPR000719">
    <property type="entry name" value="Prot_kinase_dom"/>
</dbReference>
<dbReference type="CDD" id="cd07910">
    <property type="entry name" value="MiaE"/>
    <property type="match status" value="1"/>
</dbReference>
<dbReference type="SUPFAM" id="SSF47240">
    <property type="entry name" value="Ferritin-like"/>
    <property type="match status" value="1"/>
</dbReference>
<dbReference type="OrthoDB" id="4062651at2759"/>
<evidence type="ECO:0000313" key="2">
    <source>
        <dbReference type="EMBL" id="CAD7703582.1"/>
    </source>
</evidence>
<evidence type="ECO:0000259" key="1">
    <source>
        <dbReference type="PROSITE" id="PS50011"/>
    </source>
</evidence>
<name>A0A8S1JBI7_9CHLO</name>
<dbReference type="AlphaFoldDB" id="A0A8S1JBI7"/>
<dbReference type="Gene3D" id="1.20.1260.10">
    <property type="match status" value="1"/>
</dbReference>
<accession>A0A8S1JBI7</accession>
<dbReference type="PANTHER" id="PTHR42637">
    <property type="entry name" value="TRNA-(MS[2]IO[6]A)-HYDROXYLASE"/>
    <property type="match status" value="1"/>
</dbReference>
<dbReference type="GO" id="GO:0005524">
    <property type="term" value="F:ATP binding"/>
    <property type="evidence" value="ECO:0007669"/>
    <property type="project" value="InterPro"/>
</dbReference>
<dbReference type="SMART" id="SM00220">
    <property type="entry name" value="S_TKc"/>
    <property type="match status" value="1"/>
</dbReference>
<dbReference type="GO" id="GO:0006400">
    <property type="term" value="P:tRNA modification"/>
    <property type="evidence" value="ECO:0007669"/>
    <property type="project" value="InterPro"/>
</dbReference>
<dbReference type="GO" id="GO:0045301">
    <property type="term" value="F:tRNA 2-(methylsulfanyl)-N(6)-isopentenyladenosine(37) hydroxylase activity"/>
    <property type="evidence" value="ECO:0007669"/>
    <property type="project" value="InterPro"/>
</dbReference>
<dbReference type="PANTHER" id="PTHR42637:SF1">
    <property type="entry name" value="TRNA 2-(METHYLSULFANYL)-N(6)-ISOPENTENYLADENOSINE(37) HYDROXYLASE"/>
    <property type="match status" value="1"/>
</dbReference>
<dbReference type="Proteomes" id="UP000708148">
    <property type="component" value="Unassembled WGS sequence"/>
</dbReference>
<protein>
    <recommendedName>
        <fullName evidence="1">Protein kinase domain-containing protein</fullName>
    </recommendedName>
</protein>
<dbReference type="InterPro" id="IPR010386">
    <property type="entry name" value="tRNA-Hydrxlase_MiaE"/>
</dbReference>
<dbReference type="PROSITE" id="PS50011">
    <property type="entry name" value="PROTEIN_KINASE_DOM"/>
    <property type="match status" value="1"/>
</dbReference>
<feature type="domain" description="Protein kinase" evidence="1">
    <location>
        <begin position="75"/>
        <end position="338"/>
    </location>
</feature>
<dbReference type="Pfam" id="PF07714">
    <property type="entry name" value="PK_Tyr_Ser-Thr"/>
    <property type="match status" value="1"/>
</dbReference>
<dbReference type="InterPro" id="IPR001245">
    <property type="entry name" value="Ser-Thr/Tyr_kinase_cat_dom"/>
</dbReference>
<gene>
    <name evidence="2" type="ORF">OSTQU699_LOCUS8939</name>
</gene>
<dbReference type="Gene3D" id="1.10.510.10">
    <property type="entry name" value="Transferase(Phosphotransferase) domain 1"/>
    <property type="match status" value="1"/>
</dbReference>
<dbReference type="InterPro" id="IPR009078">
    <property type="entry name" value="Ferritin-like_SF"/>
</dbReference>
<organism evidence="2 3">
    <name type="scientific">Ostreobium quekettii</name>
    <dbReference type="NCBI Taxonomy" id="121088"/>
    <lineage>
        <taxon>Eukaryota</taxon>
        <taxon>Viridiplantae</taxon>
        <taxon>Chlorophyta</taxon>
        <taxon>core chlorophytes</taxon>
        <taxon>Ulvophyceae</taxon>
        <taxon>TCBD clade</taxon>
        <taxon>Bryopsidales</taxon>
        <taxon>Ostreobineae</taxon>
        <taxon>Ostreobiaceae</taxon>
        <taxon>Ostreobium</taxon>
    </lineage>
</organism>
<comment type="caution">
    <text evidence="2">The sequence shown here is derived from an EMBL/GenBank/DDBJ whole genome shotgun (WGS) entry which is preliminary data.</text>
</comment>
<dbReference type="SUPFAM" id="SSF56112">
    <property type="entry name" value="Protein kinase-like (PK-like)"/>
    <property type="match status" value="1"/>
</dbReference>
<dbReference type="InterPro" id="IPR012347">
    <property type="entry name" value="Ferritin-like"/>
</dbReference>
<evidence type="ECO:0000313" key="3">
    <source>
        <dbReference type="Proteomes" id="UP000708148"/>
    </source>
</evidence>
<dbReference type="EMBL" id="CAJHUC010002309">
    <property type="protein sequence ID" value="CAD7703582.1"/>
    <property type="molecule type" value="Genomic_DNA"/>
</dbReference>
<sequence length="928" mass="103348">MLSPSDNLKELLSELHLCTPSQLLACESEVRRLTGDLPGFDSCWLDVLVAHRLLTPWQAQCLQSSDPLNMRQGLYRLREPLGQRTWQAETPDRSRIVVVSRLTGQDGPASVQLAERGQSLIETTAYAQRSVSSHVCLPREFVPHETEDGGWLASPYIAGWQLDELLIRGGRLPWEVVVEIGRGVLQGIDDLEQADLVHGDISLRNIRLRSDGQAVLVDPFAARLLRPTIGFRADLQLREVQHCAPELAGSGRRHDSVSDLYSLGTVLWQLLTARPTSISADPVTFLMQCRDRDVADVRQWVPDCPSEIARGIQLLTRRRPELRPQSAAEALETWKPLTASGTLRIAAAGDQPAVVHVPSSSTWKIQADQLQLSGIQVQDQGDTTGAARQLLDVRCRLLELERVIVGHREQRRNTGLRWTPAATGSTVARVNNSVFLADRFGIHTTAAPGHFVLDNVLFDSTETAWRCDTGSPARVRLNMDRVTQLGGRSFADVVSSKGSGSMWVELTCGESVLTPQEALTLDRLCNRISERFPDSGLSGVARDLYAAAGETRERVTWIGCPHYPTRIGVGLLLLLLAGLAAYSGLQLRESLQLQGERMTFKGLVELIDMISNELLLGGAALIFLFGIEARIKRTRAQRVLHELRAIAHVIDMHQLTKDATRVIGSSSVTTESSPKRTMTAFQLTRYLDYCSELLSIVGKLAALYAQSLPDSVVVAAVNDIETLTTGLSRKIWQKIVQLDAWSDDRKDVTDIVGDGDLNSILIDHAHCEQKAAAAAMDLMFDYVENQDLCREMTEIVNEELEHFHLVLEILNRRSIRFHKLKPGPYGRRLKELVRRQEPHKAVDRLLIAGLIEARSCERFQLLRDHVQDTELSRFWGDLCESEARHHAVYVKLAQSYGDAEEVRERLAELAALEAGIIDEGCELPRMHS</sequence>
<proteinExistence type="predicted"/>
<dbReference type="Pfam" id="PF06175">
    <property type="entry name" value="MiaE"/>
    <property type="match status" value="1"/>
</dbReference>